<gene>
    <name evidence="1" type="ORF">C7M71_001905</name>
</gene>
<evidence type="ECO:0000313" key="2">
    <source>
        <dbReference type="Proteomes" id="UP000249340"/>
    </source>
</evidence>
<dbReference type="OrthoDB" id="9970167at2"/>
<dbReference type="EMBL" id="CP031264">
    <property type="protein sequence ID" value="AXI76415.1"/>
    <property type="molecule type" value="Genomic_DNA"/>
</dbReference>
<organism evidence="1 2">
    <name type="scientific">Peterkaempfera bronchialis</name>
    <dbReference type="NCBI Taxonomy" id="2126346"/>
    <lineage>
        <taxon>Bacteria</taxon>
        <taxon>Bacillati</taxon>
        <taxon>Actinomycetota</taxon>
        <taxon>Actinomycetes</taxon>
        <taxon>Kitasatosporales</taxon>
        <taxon>Streptomycetaceae</taxon>
        <taxon>Peterkaempfera</taxon>
    </lineage>
</organism>
<dbReference type="Proteomes" id="UP000249340">
    <property type="component" value="Chromosome"/>
</dbReference>
<sequence length="106" mass="11051">MPHIPAAVLHRVRDEIDVLRTGAAPVPGSLVRLRGLGPRLTALLAELTAAGVPAARLTPLWAAAELLQPLTDGVDPTPAEAQALAEQTADLLATFATAEHRPPDDT</sequence>
<keyword evidence="2" id="KW-1185">Reference proteome</keyword>
<dbReference type="KEGG" id="stri:C7M71_001905"/>
<accession>A0A345SRR0</accession>
<protein>
    <submittedName>
        <fullName evidence="1">Uncharacterized protein</fullName>
    </submittedName>
</protein>
<evidence type="ECO:0000313" key="1">
    <source>
        <dbReference type="EMBL" id="AXI76415.1"/>
    </source>
</evidence>
<proteinExistence type="predicted"/>
<dbReference type="RefSeq" id="WP_111494755.1">
    <property type="nucleotide sequence ID" value="NZ_CP031264.1"/>
</dbReference>
<name>A0A345SRR0_9ACTN</name>
<dbReference type="AlphaFoldDB" id="A0A345SRR0"/>
<reference evidence="2" key="1">
    <citation type="submission" date="2018-07" db="EMBL/GenBank/DDBJ databases">
        <title>Streptacidiphilus bronchialis DSM 106435 chromosome.</title>
        <authorList>
            <person name="Batra D."/>
            <person name="Gulvik C.A."/>
        </authorList>
    </citation>
    <scope>NUCLEOTIDE SEQUENCE [LARGE SCALE GENOMIC DNA]</scope>
    <source>
        <strain evidence="2">DSM 106435</strain>
    </source>
</reference>